<name>A0A4Y5YRL9_9MICO</name>
<keyword evidence="3" id="KW-0808">Transferase</keyword>
<dbReference type="Proteomes" id="UP000316125">
    <property type="component" value="Chromosome"/>
</dbReference>
<evidence type="ECO:0000313" key="4">
    <source>
        <dbReference type="Proteomes" id="UP000316125"/>
    </source>
</evidence>
<evidence type="ECO:0000256" key="2">
    <source>
        <dbReference type="SAM" id="SignalP"/>
    </source>
</evidence>
<dbReference type="EMBL" id="CP041040">
    <property type="protein sequence ID" value="QDE35531.1"/>
    <property type="molecule type" value="Genomic_DNA"/>
</dbReference>
<proteinExistence type="predicted"/>
<feature type="region of interest" description="Disordered" evidence="1">
    <location>
        <begin position="153"/>
        <end position="183"/>
    </location>
</feature>
<dbReference type="RefSeq" id="WP_140037712.1">
    <property type="nucleotide sequence ID" value="NZ_CP041040.1"/>
</dbReference>
<dbReference type="GO" id="GO:0008168">
    <property type="term" value="F:methyltransferase activity"/>
    <property type="evidence" value="ECO:0007669"/>
    <property type="project" value="UniProtKB-KW"/>
</dbReference>
<evidence type="ECO:0000313" key="3">
    <source>
        <dbReference type="EMBL" id="QDE35531.1"/>
    </source>
</evidence>
<keyword evidence="3" id="KW-0489">Methyltransferase</keyword>
<gene>
    <name evidence="3" type="ORF">FIV50_12490</name>
</gene>
<accession>A0A4Y5YRL9</accession>
<feature type="chain" id="PRO_5039423183" evidence="2">
    <location>
        <begin position="19"/>
        <end position="183"/>
    </location>
</feature>
<dbReference type="AlphaFoldDB" id="A0A4Y5YRL9"/>
<reference evidence="3 4" key="1">
    <citation type="submission" date="2019-06" db="EMBL/GenBank/DDBJ databases">
        <title>Complete genome of Microbacterium foliorum M2.</title>
        <authorList>
            <person name="Cao G."/>
        </authorList>
    </citation>
    <scope>NUCLEOTIDE SEQUENCE [LARGE SCALE GENOMIC DNA]</scope>
    <source>
        <strain evidence="3 4">M2</strain>
    </source>
</reference>
<sequence length="183" mass="18732">MKSRLVASAAVSALVLLGATGCTFISPQSTQIEYSASDGVNVSDSDGPLDVRNAFVVANEDGSIGNFVAAVVNPTTEKATLTMTVAGIDKPFTVSVPAGKTVSFGTEGEEPLRIDGLDTMPGATIEIHFQSGDGAGTKTEVPVLDGSLPYYADLVPEAEDETEESTPTPEPVPSDTAAPAPSE</sequence>
<keyword evidence="2" id="KW-0732">Signal</keyword>
<dbReference type="OrthoDB" id="3267550at2"/>
<dbReference type="PROSITE" id="PS51257">
    <property type="entry name" value="PROKAR_LIPOPROTEIN"/>
    <property type="match status" value="1"/>
</dbReference>
<feature type="signal peptide" evidence="2">
    <location>
        <begin position="1"/>
        <end position="18"/>
    </location>
</feature>
<evidence type="ECO:0000256" key="1">
    <source>
        <dbReference type="SAM" id="MobiDB-lite"/>
    </source>
</evidence>
<protein>
    <submittedName>
        <fullName evidence="3">DNA modification methylase</fullName>
    </submittedName>
</protein>
<organism evidence="3 4">
    <name type="scientific">Microbacterium foliorum</name>
    <dbReference type="NCBI Taxonomy" id="104336"/>
    <lineage>
        <taxon>Bacteria</taxon>
        <taxon>Bacillati</taxon>
        <taxon>Actinomycetota</taxon>
        <taxon>Actinomycetes</taxon>
        <taxon>Micrococcales</taxon>
        <taxon>Microbacteriaceae</taxon>
        <taxon>Microbacterium</taxon>
    </lineage>
</organism>
<dbReference type="GO" id="GO:0032259">
    <property type="term" value="P:methylation"/>
    <property type="evidence" value="ECO:0007669"/>
    <property type="project" value="UniProtKB-KW"/>
</dbReference>